<proteinExistence type="predicted"/>
<name>A0ACC0A0B8_CATRO</name>
<organism evidence="1 2">
    <name type="scientific">Catharanthus roseus</name>
    <name type="common">Madagascar periwinkle</name>
    <name type="synonym">Vinca rosea</name>
    <dbReference type="NCBI Taxonomy" id="4058"/>
    <lineage>
        <taxon>Eukaryota</taxon>
        <taxon>Viridiplantae</taxon>
        <taxon>Streptophyta</taxon>
        <taxon>Embryophyta</taxon>
        <taxon>Tracheophyta</taxon>
        <taxon>Spermatophyta</taxon>
        <taxon>Magnoliopsida</taxon>
        <taxon>eudicotyledons</taxon>
        <taxon>Gunneridae</taxon>
        <taxon>Pentapetalae</taxon>
        <taxon>asterids</taxon>
        <taxon>lamiids</taxon>
        <taxon>Gentianales</taxon>
        <taxon>Apocynaceae</taxon>
        <taxon>Rauvolfioideae</taxon>
        <taxon>Vinceae</taxon>
        <taxon>Catharanthinae</taxon>
        <taxon>Catharanthus</taxon>
    </lineage>
</organism>
<comment type="caution">
    <text evidence="1">The sequence shown here is derived from an EMBL/GenBank/DDBJ whole genome shotgun (WGS) entry which is preliminary data.</text>
</comment>
<reference evidence="2" key="1">
    <citation type="journal article" date="2023" name="Nat. Plants">
        <title>Single-cell RNA sequencing provides a high-resolution roadmap for understanding the multicellular compartmentation of specialized metabolism.</title>
        <authorList>
            <person name="Sun S."/>
            <person name="Shen X."/>
            <person name="Li Y."/>
            <person name="Li Y."/>
            <person name="Wang S."/>
            <person name="Li R."/>
            <person name="Zhang H."/>
            <person name="Shen G."/>
            <person name="Guo B."/>
            <person name="Wei J."/>
            <person name="Xu J."/>
            <person name="St-Pierre B."/>
            <person name="Chen S."/>
            <person name="Sun C."/>
        </authorList>
    </citation>
    <scope>NUCLEOTIDE SEQUENCE [LARGE SCALE GENOMIC DNA]</scope>
</reference>
<protein>
    <submittedName>
        <fullName evidence="1">Uncharacterized protein</fullName>
    </submittedName>
</protein>
<gene>
    <name evidence="1" type="ORF">M9H77_31236</name>
</gene>
<evidence type="ECO:0000313" key="1">
    <source>
        <dbReference type="EMBL" id="KAI5654049.1"/>
    </source>
</evidence>
<sequence>MVMQSHKNSSCNVIRKTFFFCCFKTTDAVTYMRGSSAAGKSERIKTHQRSLYTQIQKNMLQIPEAPTRSTLGPTLVLTPSWLSIMRPTPSQSMMRCPRRPMGPHPPRYYVPLQVDSLS</sequence>
<accession>A0ACC0A0B8</accession>
<keyword evidence="2" id="KW-1185">Reference proteome</keyword>
<dbReference type="EMBL" id="CM044707">
    <property type="protein sequence ID" value="KAI5654049.1"/>
    <property type="molecule type" value="Genomic_DNA"/>
</dbReference>
<evidence type="ECO:0000313" key="2">
    <source>
        <dbReference type="Proteomes" id="UP001060085"/>
    </source>
</evidence>
<dbReference type="Proteomes" id="UP001060085">
    <property type="component" value="Linkage Group LG07"/>
</dbReference>